<dbReference type="PANTHER" id="PTHR48081:SF8">
    <property type="entry name" value="ALPHA_BETA HYDROLASE FOLD-3 DOMAIN-CONTAINING PROTEIN-RELATED"/>
    <property type="match status" value="1"/>
</dbReference>
<dbReference type="InterPro" id="IPR029058">
    <property type="entry name" value="AB_hydrolase_fold"/>
</dbReference>
<dbReference type="InterPro" id="IPR013094">
    <property type="entry name" value="AB_hydrolase_3"/>
</dbReference>
<dbReference type="AlphaFoldDB" id="A0A6N7EFW4"/>
<name>A0A6N7EFW4_9MICO</name>
<dbReference type="Gene3D" id="3.40.50.1820">
    <property type="entry name" value="alpha/beta hydrolase"/>
    <property type="match status" value="1"/>
</dbReference>
<comment type="caution">
    <text evidence="3">The sequence shown here is derived from an EMBL/GenBank/DDBJ whole genome shotgun (WGS) entry which is preliminary data.</text>
</comment>
<dbReference type="RefSeq" id="WP_152193859.1">
    <property type="nucleotide sequence ID" value="NZ_VUKD01000001.1"/>
</dbReference>
<evidence type="ECO:0000313" key="3">
    <source>
        <dbReference type="EMBL" id="MPV36920.1"/>
    </source>
</evidence>
<gene>
    <name evidence="3" type="ORF">GB881_07605</name>
</gene>
<feature type="domain" description="Alpha/beta hydrolase fold-3" evidence="2">
    <location>
        <begin position="86"/>
        <end position="292"/>
    </location>
</feature>
<dbReference type="SUPFAM" id="SSF53474">
    <property type="entry name" value="alpha/beta-Hydrolases"/>
    <property type="match status" value="1"/>
</dbReference>
<keyword evidence="1 3" id="KW-0378">Hydrolase</keyword>
<evidence type="ECO:0000313" key="4">
    <source>
        <dbReference type="Proteomes" id="UP000437709"/>
    </source>
</evidence>
<dbReference type="EMBL" id="WHPC01000021">
    <property type="protein sequence ID" value="MPV36920.1"/>
    <property type="molecule type" value="Genomic_DNA"/>
</dbReference>
<evidence type="ECO:0000256" key="1">
    <source>
        <dbReference type="ARBA" id="ARBA00022801"/>
    </source>
</evidence>
<organism evidence="3 4">
    <name type="scientific">Georgenia subflava</name>
    <dbReference type="NCBI Taxonomy" id="1622177"/>
    <lineage>
        <taxon>Bacteria</taxon>
        <taxon>Bacillati</taxon>
        <taxon>Actinomycetota</taxon>
        <taxon>Actinomycetes</taxon>
        <taxon>Micrococcales</taxon>
        <taxon>Bogoriellaceae</taxon>
        <taxon>Georgenia</taxon>
    </lineage>
</organism>
<dbReference type="InterPro" id="IPR050300">
    <property type="entry name" value="GDXG_lipolytic_enzyme"/>
</dbReference>
<proteinExistence type="predicted"/>
<evidence type="ECO:0000259" key="2">
    <source>
        <dbReference type="Pfam" id="PF07859"/>
    </source>
</evidence>
<dbReference type="Proteomes" id="UP000437709">
    <property type="component" value="Unassembled WGS sequence"/>
</dbReference>
<protein>
    <submittedName>
        <fullName evidence="3">Alpha/beta hydrolase fold domain-containing protein</fullName>
    </submittedName>
</protein>
<reference evidence="3 4" key="1">
    <citation type="submission" date="2019-10" db="EMBL/GenBank/DDBJ databases">
        <title>Georgenia wutianyii sp. nov. and Georgenia yuyongxinii sp. nov. isolated from plateau pika (Ochotona curzoniae) in the Qinghai-Tibet plateau of China.</title>
        <authorList>
            <person name="Tian Z."/>
        </authorList>
    </citation>
    <scope>NUCLEOTIDE SEQUENCE [LARGE SCALE GENOMIC DNA]</scope>
    <source>
        <strain evidence="3 4">JCM 19765</strain>
    </source>
</reference>
<dbReference type="GO" id="GO:0016787">
    <property type="term" value="F:hydrolase activity"/>
    <property type="evidence" value="ECO:0007669"/>
    <property type="project" value="UniProtKB-KW"/>
</dbReference>
<dbReference type="OrthoDB" id="9803828at2"/>
<sequence>MALPWRVRALGWTVRTVVGPYAKMSDAKRQVLQAHDGPRWVGGLINGRPDPAATATDITVPGPAGAIPARLYRPPGRHDGQRAPVVVVIAGGGFVFGHPEIIAWLASRLSTRLRAVVVVPRYRLAPEHPAPAAGEDCYAVTSWAAANAEPLGGDGERLAVVGESSGANLAAVVTLMARERHGPAIRAQGLLQGGFDLRPTAPAMTSQVTWPFGRASDARDTVPAYVGAHGDAADLLISPLLAPDHSGLPAAFVLTSDHDYLREDGERYAQALRAAGVPVEHAHFDDSPHGIFSFPAWCAASGPALDRLTEFLSRELAPVTAQGAADASG</sequence>
<accession>A0A6N7EFW4</accession>
<dbReference type="PANTHER" id="PTHR48081">
    <property type="entry name" value="AB HYDROLASE SUPERFAMILY PROTEIN C4A8.06C"/>
    <property type="match status" value="1"/>
</dbReference>
<dbReference type="Pfam" id="PF07859">
    <property type="entry name" value="Abhydrolase_3"/>
    <property type="match status" value="1"/>
</dbReference>
<keyword evidence="4" id="KW-1185">Reference proteome</keyword>